<evidence type="ECO:0000256" key="2">
    <source>
        <dbReference type="ARBA" id="ARBA00022737"/>
    </source>
</evidence>
<dbReference type="Pfam" id="PF13855">
    <property type="entry name" value="LRR_8"/>
    <property type="match status" value="3"/>
</dbReference>
<dbReference type="RefSeq" id="XP_003743346.1">
    <property type="nucleotide sequence ID" value="XM_003743298.2"/>
</dbReference>
<feature type="chain" id="PRO_5042600494" evidence="4">
    <location>
        <begin position="18"/>
        <end position="442"/>
    </location>
</feature>
<keyword evidence="4" id="KW-0732">Signal</keyword>
<keyword evidence="5" id="KW-1185">Reference proteome</keyword>
<dbReference type="SUPFAM" id="SSF52058">
    <property type="entry name" value="L domain-like"/>
    <property type="match status" value="1"/>
</dbReference>
<feature type="region of interest" description="Disordered" evidence="3">
    <location>
        <begin position="396"/>
        <end position="415"/>
    </location>
</feature>
<organism evidence="5 6">
    <name type="scientific">Galendromus occidentalis</name>
    <name type="common">western predatory mite</name>
    <dbReference type="NCBI Taxonomy" id="34638"/>
    <lineage>
        <taxon>Eukaryota</taxon>
        <taxon>Metazoa</taxon>
        <taxon>Ecdysozoa</taxon>
        <taxon>Arthropoda</taxon>
        <taxon>Chelicerata</taxon>
        <taxon>Arachnida</taxon>
        <taxon>Acari</taxon>
        <taxon>Parasitiformes</taxon>
        <taxon>Mesostigmata</taxon>
        <taxon>Gamasina</taxon>
        <taxon>Phytoseioidea</taxon>
        <taxon>Phytoseiidae</taxon>
        <taxon>Typhlodrominae</taxon>
        <taxon>Galendromus</taxon>
    </lineage>
</organism>
<evidence type="ECO:0000256" key="4">
    <source>
        <dbReference type="SAM" id="SignalP"/>
    </source>
</evidence>
<keyword evidence="2" id="KW-0677">Repeat</keyword>
<accession>A0AAJ6QTF3</accession>
<gene>
    <name evidence="6" type="primary">LOC100904418</name>
</gene>
<dbReference type="InterPro" id="IPR001611">
    <property type="entry name" value="Leu-rich_rpt"/>
</dbReference>
<dbReference type="Proteomes" id="UP000694867">
    <property type="component" value="Unplaced"/>
</dbReference>
<dbReference type="AlphaFoldDB" id="A0AAJ6QTF3"/>
<dbReference type="PANTHER" id="PTHR24366:SF168">
    <property type="entry name" value="GH22922P-RELATED"/>
    <property type="match status" value="1"/>
</dbReference>
<dbReference type="InterPro" id="IPR032675">
    <property type="entry name" value="LRR_dom_sf"/>
</dbReference>
<dbReference type="Gene3D" id="3.80.10.10">
    <property type="entry name" value="Ribonuclease Inhibitor"/>
    <property type="match status" value="2"/>
</dbReference>
<evidence type="ECO:0000256" key="3">
    <source>
        <dbReference type="SAM" id="MobiDB-lite"/>
    </source>
</evidence>
<evidence type="ECO:0000313" key="6">
    <source>
        <dbReference type="RefSeq" id="XP_003743346.1"/>
    </source>
</evidence>
<feature type="compositionally biased region" description="Low complexity" evidence="3">
    <location>
        <begin position="400"/>
        <end position="415"/>
    </location>
</feature>
<dbReference type="PANTHER" id="PTHR24366">
    <property type="entry name" value="IG(IMMUNOGLOBULIN) AND LRR(LEUCINE RICH REPEAT) DOMAINS"/>
    <property type="match status" value="1"/>
</dbReference>
<keyword evidence="1" id="KW-0433">Leucine-rich repeat</keyword>
<proteinExistence type="predicted"/>
<dbReference type="KEGG" id="goe:100904418"/>
<dbReference type="GeneID" id="100904418"/>
<evidence type="ECO:0000313" key="5">
    <source>
        <dbReference type="Proteomes" id="UP000694867"/>
    </source>
</evidence>
<evidence type="ECO:0000256" key="1">
    <source>
        <dbReference type="ARBA" id="ARBA00022614"/>
    </source>
</evidence>
<dbReference type="SMART" id="SM00369">
    <property type="entry name" value="LRR_TYP"/>
    <property type="match status" value="7"/>
</dbReference>
<feature type="signal peptide" evidence="4">
    <location>
        <begin position="1"/>
        <end position="17"/>
    </location>
</feature>
<dbReference type="PROSITE" id="PS51450">
    <property type="entry name" value="LRR"/>
    <property type="match status" value="1"/>
</dbReference>
<reference evidence="6" key="1">
    <citation type="submission" date="2025-08" db="UniProtKB">
        <authorList>
            <consortium name="RefSeq"/>
        </authorList>
    </citation>
    <scope>IDENTIFICATION</scope>
</reference>
<protein>
    <submittedName>
        <fullName evidence="6">Insulin-like growth factor-binding protein complex acid labile subunit</fullName>
    </submittedName>
</protein>
<name>A0AAJ6QTF3_9ACAR</name>
<dbReference type="InterPro" id="IPR003591">
    <property type="entry name" value="Leu-rich_rpt_typical-subtyp"/>
</dbReference>
<sequence length="442" mass="49922">MLRVFVFLLCLATAIHARSLCDLSADDGIRCECTETEAVCEPTRPLESLVPADHRLPYEKFKSRRNVRTITSLLLQSPDDKSLLKKFPNDIFKEPLHFKVVTVAHGALSVLEPFTAFGSDIVRELTISECDITELKKKAIVGLKSLMKLDLSMNLMTEFGTGVLSDLPMLEELIIAHSELKEVKAHAFVELGALKSLSLKDNKLTSFDNELLTGLERLERLDLSYNFLEKIDDNSFVDVPRLTHIDLTGNRLLSVTPTTFKGLYFLRNLSMGYNDLTSLPDAFLRDSRVLKHLNLERNRLRTVTLDSLHGLQVIRPDFFLDLRFNPLTCSCDLYYLTELRKRRLATMANEFEDPPEFRNLQCRVPDGDSFEPRVIDDELFVKNQCQELGGLAQHIPPPSSQSISHSPTYSSASSLNTSTANPLRPLLPVILAALLLLRLVEH</sequence>